<feature type="transmembrane region" description="Helical" evidence="7">
    <location>
        <begin position="864"/>
        <end position="888"/>
    </location>
</feature>
<comment type="subcellular location">
    <subcellularLocation>
        <location evidence="1">Membrane</location>
        <topology evidence="1">Multi-pass membrane protein</topology>
    </subcellularLocation>
</comment>
<feature type="transmembrane region" description="Helical" evidence="7">
    <location>
        <begin position="793"/>
        <end position="818"/>
    </location>
</feature>
<dbReference type="InterPro" id="IPR000731">
    <property type="entry name" value="SSD"/>
</dbReference>
<dbReference type="AlphaFoldDB" id="A0A7S3PQM2"/>
<dbReference type="InterPro" id="IPR052081">
    <property type="entry name" value="Dispatched_Hh_regulator"/>
</dbReference>
<keyword evidence="5" id="KW-0325">Glycoprotein</keyword>
<sequence>MLKDGAIDQSEEEGCVGSLKRRYLESMHKRTKTHCGGCFAIVLLLSFTVSAAYEFLQGDADFADPNQPATLAFDAVELSRELFDIAAEESEEESNHFEGVSFGYEWKDGRSENIFTPKNLQTICTIEQIMFAQSAYGFDLCDPRNINTTQTCVTSFTEEGVDTSIAGNFYRFENASFNFEDCHLLADEVVGNYSDLIYTSLSLSDSSPARFFVNSKTKSTITRSTLLLSHPVEKTAEEKLLDMEQDYFDFFGMEATLFRSVYRNPATLGDIKMSFFNIVLLENEFERMLPSDFIMAFGSMTFVAVWMGIYTKSLFLTVCCTGYILFSIPVSLFMYKVVFRILYFDFIHVLVIFIILGIGADGTFVVIDAYKQSRLLLDDDLERLVYSWSRSTATVFNTSFTTVVAFVVTGFTPLIPLSTFGIFAALCITVNFVFVCTIVPSTVILWERWFVKDKEKGVEKSEVVPELKKENSNSSFEGHFKSKDEAKHTLDALVEGNNRVFEHYYVPAILKCKQVFVLLGLVIGILGVYGVTKVSQLTKPEQWFPEDHTQSIFIEKLILEFLSGEEGEYAEVTVFWGIDKVERDYPARYSGDTETYDDKVIFDDSFDITDFQTQLAIIKMCELLENRTCDEDTCGGFTTLLFPETNTYQGMCTMREFHNWWNVEKNFSVPLNSANETLFYERLGLFVVENPEMARHVGIIGGVVKFFSIEYIMTLKILAPGSEVQNYVDIMDNIIEKYKSFAPASAQSVDYSSPDFVEYALELSLQETVIKGLAITFPIVFVVLLLATGNWILAAFSVIAIAFIVVTVMGFVFAALGWELGIAESIVSIMIVGLSVDYAIHLGHMYTVAGKSEGFESREDKFHYAVLTMGPTVLAGGMTTLGAGAFLFGAQITFFGKMGVLLVLTVTCSLFYSLVFLMSVAAWFGPQGTYANLNRTCSKQ</sequence>
<dbReference type="Gene3D" id="1.20.1640.10">
    <property type="entry name" value="Multidrug efflux transporter AcrB transmembrane domain"/>
    <property type="match status" value="2"/>
</dbReference>
<gene>
    <name evidence="9" type="ORF">ASTO00021_LOCUS17286</name>
</gene>
<keyword evidence="4 7" id="KW-0472">Membrane</keyword>
<feature type="transmembrane region" description="Helical" evidence="7">
    <location>
        <begin position="769"/>
        <end position="787"/>
    </location>
</feature>
<dbReference type="PANTHER" id="PTHR45951">
    <property type="entry name" value="PROTEIN DISPATCHED-RELATED"/>
    <property type="match status" value="1"/>
</dbReference>
<dbReference type="GO" id="GO:0007224">
    <property type="term" value="P:smoothened signaling pathway"/>
    <property type="evidence" value="ECO:0007669"/>
    <property type="project" value="TreeGrafter"/>
</dbReference>
<feature type="transmembrane region" description="Helical" evidence="7">
    <location>
        <begin position="825"/>
        <end position="844"/>
    </location>
</feature>
<feature type="transmembrane region" description="Helical" evidence="7">
    <location>
        <begin position="293"/>
        <end position="309"/>
    </location>
</feature>
<dbReference type="InterPro" id="IPR053958">
    <property type="entry name" value="HMGCR/SNAP/NPC1-like_SSD"/>
</dbReference>
<evidence type="ECO:0000256" key="2">
    <source>
        <dbReference type="ARBA" id="ARBA00022692"/>
    </source>
</evidence>
<keyword evidence="2 7" id="KW-0812">Transmembrane</keyword>
<evidence type="ECO:0000256" key="4">
    <source>
        <dbReference type="ARBA" id="ARBA00023136"/>
    </source>
</evidence>
<evidence type="ECO:0000256" key="5">
    <source>
        <dbReference type="ARBA" id="ARBA00023180"/>
    </source>
</evidence>
<feature type="transmembrane region" description="Helical" evidence="7">
    <location>
        <begin position="900"/>
        <end position="924"/>
    </location>
</feature>
<dbReference type="PROSITE" id="PS50156">
    <property type="entry name" value="SSD"/>
    <property type="match status" value="1"/>
</dbReference>
<reference evidence="9" key="1">
    <citation type="submission" date="2021-01" db="EMBL/GenBank/DDBJ databases">
        <authorList>
            <person name="Corre E."/>
            <person name="Pelletier E."/>
            <person name="Niang G."/>
            <person name="Scheremetjew M."/>
            <person name="Finn R."/>
            <person name="Kale V."/>
            <person name="Holt S."/>
            <person name="Cochrane G."/>
            <person name="Meng A."/>
            <person name="Brown T."/>
            <person name="Cohen L."/>
        </authorList>
    </citation>
    <scope>NUCLEOTIDE SEQUENCE</scope>
    <source>
        <strain evidence="9">GSBS06</strain>
    </source>
</reference>
<dbReference type="Pfam" id="PF12349">
    <property type="entry name" value="Sterol-sensing"/>
    <property type="match status" value="1"/>
</dbReference>
<evidence type="ECO:0000259" key="8">
    <source>
        <dbReference type="PROSITE" id="PS50156"/>
    </source>
</evidence>
<dbReference type="GO" id="GO:0022857">
    <property type="term" value="F:transmembrane transporter activity"/>
    <property type="evidence" value="ECO:0007669"/>
    <property type="project" value="TreeGrafter"/>
</dbReference>
<evidence type="ECO:0000256" key="7">
    <source>
        <dbReference type="SAM" id="Phobius"/>
    </source>
</evidence>
<evidence type="ECO:0000256" key="1">
    <source>
        <dbReference type="ARBA" id="ARBA00004141"/>
    </source>
</evidence>
<feature type="transmembrane region" description="Helical" evidence="7">
    <location>
        <begin position="515"/>
        <end position="532"/>
    </location>
</feature>
<feature type="transmembrane region" description="Helical" evidence="7">
    <location>
        <begin position="315"/>
        <end position="335"/>
    </location>
</feature>
<feature type="transmembrane region" description="Helical" evidence="7">
    <location>
        <begin position="342"/>
        <end position="367"/>
    </location>
</feature>
<feature type="transmembrane region" description="Helical" evidence="7">
    <location>
        <begin position="420"/>
        <end position="446"/>
    </location>
</feature>
<comment type="similarity">
    <text evidence="6">Belongs to the dispatched family.</text>
</comment>
<organism evidence="9">
    <name type="scientific">Aplanochytrium stocchinoi</name>
    <dbReference type="NCBI Taxonomy" id="215587"/>
    <lineage>
        <taxon>Eukaryota</taxon>
        <taxon>Sar</taxon>
        <taxon>Stramenopiles</taxon>
        <taxon>Bigyra</taxon>
        <taxon>Labyrinthulomycetes</taxon>
        <taxon>Thraustochytrida</taxon>
        <taxon>Thraustochytriidae</taxon>
        <taxon>Aplanochytrium</taxon>
    </lineage>
</organism>
<feature type="domain" description="SSD" evidence="8">
    <location>
        <begin position="350"/>
        <end position="445"/>
    </location>
</feature>
<dbReference type="InterPro" id="IPR004869">
    <property type="entry name" value="MMPL_dom"/>
</dbReference>
<dbReference type="Pfam" id="PF03176">
    <property type="entry name" value="MMPL"/>
    <property type="match status" value="1"/>
</dbReference>
<evidence type="ECO:0000256" key="3">
    <source>
        <dbReference type="ARBA" id="ARBA00022989"/>
    </source>
</evidence>
<evidence type="ECO:0000313" key="9">
    <source>
        <dbReference type="EMBL" id="CAE0447312.1"/>
    </source>
</evidence>
<proteinExistence type="inferred from homology"/>
<name>A0A7S3PQM2_9STRA</name>
<keyword evidence="3 7" id="KW-1133">Transmembrane helix</keyword>
<dbReference type="EMBL" id="HBIN01022513">
    <property type="protein sequence ID" value="CAE0447312.1"/>
    <property type="molecule type" value="Transcribed_RNA"/>
</dbReference>
<accession>A0A7S3PQM2</accession>
<dbReference type="SUPFAM" id="SSF82866">
    <property type="entry name" value="Multidrug efflux transporter AcrB transmembrane domain"/>
    <property type="match status" value="2"/>
</dbReference>
<dbReference type="PANTHER" id="PTHR45951:SF3">
    <property type="entry name" value="PROTEIN DISPATCHED"/>
    <property type="match status" value="1"/>
</dbReference>
<dbReference type="GO" id="GO:0016020">
    <property type="term" value="C:membrane"/>
    <property type="evidence" value="ECO:0007669"/>
    <property type="project" value="UniProtKB-SubCell"/>
</dbReference>
<protein>
    <recommendedName>
        <fullName evidence="8">SSD domain-containing protein</fullName>
    </recommendedName>
</protein>
<evidence type="ECO:0000256" key="6">
    <source>
        <dbReference type="ARBA" id="ARBA00038046"/>
    </source>
</evidence>
<feature type="transmembrane region" description="Helical" evidence="7">
    <location>
        <begin position="387"/>
        <end position="408"/>
    </location>
</feature>